<organism evidence="1 2">
    <name type="scientific">Durusdinium trenchii</name>
    <dbReference type="NCBI Taxonomy" id="1381693"/>
    <lineage>
        <taxon>Eukaryota</taxon>
        <taxon>Sar</taxon>
        <taxon>Alveolata</taxon>
        <taxon>Dinophyceae</taxon>
        <taxon>Suessiales</taxon>
        <taxon>Symbiodiniaceae</taxon>
        <taxon>Durusdinium</taxon>
    </lineage>
</organism>
<reference evidence="1 2" key="1">
    <citation type="submission" date="2024-02" db="EMBL/GenBank/DDBJ databases">
        <authorList>
            <person name="Chen Y."/>
            <person name="Shah S."/>
            <person name="Dougan E. K."/>
            <person name="Thang M."/>
            <person name="Chan C."/>
        </authorList>
    </citation>
    <scope>NUCLEOTIDE SEQUENCE [LARGE SCALE GENOMIC DNA]</scope>
</reference>
<proteinExistence type="predicted"/>
<accession>A0ABP0QAY6</accession>
<evidence type="ECO:0000313" key="1">
    <source>
        <dbReference type="EMBL" id="CAK9085408.1"/>
    </source>
</evidence>
<keyword evidence="2" id="KW-1185">Reference proteome</keyword>
<protein>
    <submittedName>
        <fullName evidence="1">Telomerase Cajal body protein 1</fullName>
    </submittedName>
</protein>
<evidence type="ECO:0000313" key="2">
    <source>
        <dbReference type="Proteomes" id="UP001642464"/>
    </source>
</evidence>
<sequence>MHSGAAAQETHYVQTQQFAMSGALEDVAVPILDPCEVLAYLVDDVGLTCPRDVTAEYWSRQRQHYEQHPATDAHVPVSLYGDDVQVNRQGDSITAVYLSLTLFKPKKVRVCHYMIFSLRTHLIAGCFTLWPLLAYVVGRLNAAWHGVGVSRTMFALAEIKGDWPFLRKILRFEPSFTGNRVCHHCKATVFQHDHPFWDFDSTGAEVTTLDFLATMLDESCSPSPLVLVKGFSCRMVQICTMHCVNLGLCFTVNGALLMTLVRGGFFGEPAALEQCLLSAFSDFTAWRRALQVRTSQRRFRVDKLCHGSYFVAKAWNSRVLLEWLHDSALKAAMRDLPGPGDDTW</sequence>
<dbReference type="EMBL" id="CAXAMM010039296">
    <property type="protein sequence ID" value="CAK9085408.1"/>
    <property type="molecule type" value="Genomic_DNA"/>
</dbReference>
<comment type="caution">
    <text evidence="1">The sequence shown here is derived from an EMBL/GenBank/DDBJ whole genome shotgun (WGS) entry which is preliminary data.</text>
</comment>
<gene>
    <name evidence="1" type="ORF">SCF082_LOCUS40466</name>
</gene>
<name>A0ABP0QAY6_9DINO</name>
<dbReference type="Proteomes" id="UP001642464">
    <property type="component" value="Unassembled WGS sequence"/>
</dbReference>